<reference evidence="3 4" key="1">
    <citation type="submission" date="2016-10" db="EMBL/GenBank/DDBJ databases">
        <authorList>
            <person name="de Groot N.N."/>
        </authorList>
    </citation>
    <scope>NUCLEOTIDE SEQUENCE [LARGE SCALE GENOMIC DNA]</scope>
    <source>
        <strain evidence="3 4">DSM 28010</strain>
    </source>
</reference>
<dbReference type="NCBIfam" id="TIGR03370">
    <property type="entry name" value="VPLPA-CTERM"/>
    <property type="match status" value="1"/>
</dbReference>
<name>A0A1G8HF85_9RHOB</name>
<dbReference type="STRING" id="490829.SAMN05421850_101483"/>
<dbReference type="OrthoDB" id="7854691at2"/>
<dbReference type="EMBL" id="FNEB01000001">
    <property type="protein sequence ID" value="SDI05292.1"/>
    <property type="molecule type" value="Genomic_DNA"/>
</dbReference>
<sequence length="439" mass="43807">MKRLLLLTAAFGFAHAVGPAFADCAPDSIASGETATCTGVDNDGFSDGSSDITVNVQAGATVNSVPGDDAIDIDDDDTVLNNSGTLNADDDGVQGGDGFTLVNNGTINAGDDGVNVEGRSNVNLINNGTINSVDRGVHMDDDAGGGLNNVLVNTGSIVSTTGEGVEGGDFNTVTNAAGALIQGYDDALQVGQNATITNHGTIRSNGIPGDPQDGIDIDSGSIVNGATGRILSDLDAAIDFDESAIASTIDNAGEIAGETGIMVETDPAEANTAAQIVINRTGATIEGRAGIALLLGAGMDSLTNEAGGTILGSALFGDDDDKMTLLGDYSGRFGGSGAVFDGGTGTDAVTFVDYAFSQIAGVSLITDGFALSLDNGNGMFDIALTGWESFIFSGGDTRAAADLRGLASAAVPLPAGLVLLLSGIGGLAALRRRRGTQAA</sequence>
<evidence type="ECO:0000313" key="3">
    <source>
        <dbReference type="EMBL" id="SDI05292.1"/>
    </source>
</evidence>
<gene>
    <name evidence="3" type="ORF">SAMN05421850_101483</name>
</gene>
<keyword evidence="1" id="KW-0812">Transmembrane</keyword>
<evidence type="ECO:0000313" key="4">
    <source>
        <dbReference type="Proteomes" id="UP000199340"/>
    </source>
</evidence>
<accession>A0A1G8HF85</accession>
<protein>
    <submittedName>
        <fullName evidence="3">VPLPA-CTERM protein sorting domain-containing protein</fullName>
    </submittedName>
</protein>
<proteinExistence type="predicted"/>
<dbReference type="AlphaFoldDB" id="A0A1G8HF85"/>
<dbReference type="RefSeq" id="WP_090026109.1">
    <property type="nucleotide sequence ID" value="NZ_FNEB01000001.1"/>
</dbReference>
<dbReference type="InterPro" id="IPR022472">
    <property type="entry name" value="VPLPA-CTERM"/>
</dbReference>
<feature type="signal peptide" evidence="2">
    <location>
        <begin position="1"/>
        <end position="22"/>
    </location>
</feature>
<organism evidence="3 4">
    <name type="scientific">Lutimaribacter saemankumensis</name>
    <dbReference type="NCBI Taxonomy" id="490829"/>
    <lineage>
        <taxon>Bacteria</taxon>
        <taxon>Pseudomonadati</taxon>
        <taxon>Pseudomonadota</taxon>
        <taxon>Alphaproteobacteria</taxon>
        <taxon>Rhodobacterales</taxon>
        <taxon>Roseobacteraceae</taxon>
        <taxon>Lutimaribacter</taxon>
    </lineage>
</organism>
<evidence type="ECO:0000256" key="2">
    <source>
        <dbReference type="SAM" id="SignalP"/>
    </source>
</evidence>
<keyword evidence="4" id="KW-1185">Reference proteome</keyword>
<keyword evidence="1" id="KW-0472">Membrane</keyword>
<evidence type="ECO:0000256" key="1">
    <source>
        <dbReference type="SAM" id="Phobius"/>
    </source>
</evidence>
<dbReference type="Proteomes" id="UP000199340">
    <property type="component" value="Unassembled WGS sequence"/>
</dbReference>
<keyword evidence="2" id="KW-0732">Signal</keyword>
<feature type="chain" id="PRO_5011655332" evidence="2">
    <location>
        <begin position="23"/>
        <end position="439"/>
    </location>
</feature>
<keyword evidence="1" id="KW-1133">Transmembrane helix</keyword>
<feature type="transmembrane region" description="Helical" evidence="1">
    <location>
        <begin position="411"/>
        <end position="430"/>
    </location>
</feature>